<evidence type="ECO:0000313" key="3">
    <source>
        <dbReference type="Proteomes" id="UP000238176"/>
    </source>
</evidence>
<dbReference type="AlphaFoldDB" id="A0A2T0US63"/>
<protein>
    <submittedName>
        <fullName evidence="2">Uncharacterized protein</fullName>
    </submittedName>
</protein>
<comment type="caution">
    <text evidence="2">The sequence shown here is derived from an EMBL/GenBank/DDBJ whole genome shotgun (WGS) entry which is preliminary data.</text>
</comment>
<evidence type="ECO:0000256" key="1">
    <source>
        <dbReference type="SAM" id="MobiDB-lite"/>
    </source>
</evidence>
<dbReference type="EMBL" id="PVTJ01000002">
    <property type="protein sequence ID" value="PRY60779.1"/>
    <property type="molecule type" value="Genomic_DNA"/>
</dbReference>
<feature type="region of interest" description="Disordered" evidence="1">
    <location>
        <begin position="1"/>
        <end position="48"/>
    </location>
</feature>
<feature type="compositionally biased region" description="Low complexity" evidence="1">
    <location>
        <begin position="1"/>
        <end position="17"/>
    </location>
</feature>
<feature type="region of interest" description="Disordered" evidence="1">
    <location>
        <begin position="83"/>
        <end position="120"/>
    </location>
</feature>
<accession>A0A2T0US63</accession>
<dbReference type="Proteomes" id="UP000238176">
    <property type="component" value="Unassembled WGS sequence"/>
</dbReference>
<organism evidence="2 3">
    <name type="scientific">Glycomyces artemisiae</name>
    <dbReference type="NCBI Taxonomy" id="1076443"/>
    <lineage>
        <taxon>Bacteria</taxon>
        <taxon>Bacillati</taxon>
        <taxon>Actinomycetota</taxon>
        <taxon>Actinomycetes</taxon>
        <taxon>Glycomycetales</taxon>
        <taxon>Glycomycetaceae</taxon>
        <taxon>Glycomyces</taxon>
    </lineage>
</organism>
<name>A0A2T0US63_9ACTN</name>
<gene>
    <name evidence="2" type="ORF">B0I28_102391</name>
</gene>
<feature type="compositionally biased region" description="Low complexity" evidence="1">
    <location>
        <begin position="27"/>
        <end position="41"/>
    </location>
</feature>
<proteinExistence type="predicted"/>
<keyword evidence="3" id="KW-1185">Reference proteome</keyword>
<reference evidence="2 3" key="1">
    <citation type="submission" date="2018-03" db="EMBL/GenBank/DDBJ databases">
        <title>Genomic Encyclopedia of Type Strains, Phase III (KMG-III): the genomes of soil and plant-associated and newly described type strains.</title>
        <authorList>
            <person name="Whitman W."/>
        </authorList>
    </citation>
    <scope>NUCLEOTIDE SEQUENCE [LARGE SCALE GENOMIC DNA]</scope>
    <source>
        <strain evidence="2 3">CGMCC 4.7067</strain>
    </source>
</reference>
<evidence type="ECO:0000313" key="2">
    <source>
        <dbReference type="EMBL" id="PRY60779.1"/>
    </source>
</evidence>
<sequence length="306" mass="32628">MTMTTSSSSSQIHTATTLDPYPPEPAARPAAGLAEAATPAAAGPPGPAAVAEALSFETIPIELLREHFTKWLIETLIQAHFPTEPKPKRAKAANRPPTRKREGPLTDAALPPQQPESPRFTPTAALIESTSAARMAPPADLAQVQSPVAASGLANSPVGVLTVSRIAAPASTDLSIEASASSARPQYVRMGDKSVWLTKPMLRARGWTESAIRDFLPGPEALKPNPRFAVSGAPMPVWRPATVAKAESDPKWRAWLERSLQRRQTTLAALADSPDQEFRTRLELADQAIKDSLVPPTLLESLGPAM</sequence>